<evidence type="ECO:0000313" key="1">
    <source>
        <dbReference type="EMBL" id="KRQ87637.1"/>
    </source>
</evidence>
<keyword evidence="2" id="KW-1185">Reference proteome</keyword>
<comment type="caution">
    <text evidence="1">The sequence shown here is derived from an EMBL/GenBank/DDBJ whole genome shotgun (WGS) entry which is preliminary data.</text>
</comment>
<dbReference type="RefSeq" id="WP_057976668.1">
    <property type="nucleotide sequence ID" value="NZ_LKHP01000002.1"/>
</dbReference>
<accession>A0A0R3K3K9</accession>
<sequence>MFITHVFESIKITNDYKLYTLSQILYHAAPTIFSDKPSTIINFNNIENSFYAILPSVKLELFKKYHLLSFELLRKDNRCVILFYKKDLLLNAFNNNINFLTAFGFDRNMKLSDVFSLLKQKFSYRCPHEIGIFLGIPKEDVMAFISNNIPCKFCGYWKVYYDVEQAKEIFLKYDEAKLIAINYIENSLIYSS</sequence>
<organism evidence="1 2">
    <name type="scientific">Caloramator mitchellensis</name>
    <dbReference type="NCBI Taxonomy" id="908809"/>
    <lineage>
        <taxon>Bacteria</taxon>
        <taxon>Bacillati</taxon>
        <taxon>Bacillota</taxon>
        <taxon>Clostridia</taxon>
        <taxon>Eubacteriales</taxon>
        <taxon>Clostridiaceae</taxon>
        <taxon>Caloramator</taxon>
    </lineage>
</organism>
<dbReference type="Pfam" id="PF12672">
    <property type="entry name" value="DUF3793"/>
    <property type="match status" value="1"/>
</dbReference>
<protein>
    <recommendedName>
        <fullName evidence="3">DUF3793 domain-containing protein</fullName>
    </recommendedName>
</protein>
<dbReference type="Proteomes" id="UP000052015">
    <property type="component" value="Unassembled WGS sequence"/>
</dbReference>
<dbReference type="STRING" id="908809.ABG79_00438"/>
<dbReference type="OrthoDB" id="5393676at2"/>
<dbReference type="AlphaFoldDB" id="A0A0R3K3K9"/>
<evidence type="ECO:0000313" key="2">
    <source>
        <dbReference type="Proteomes" id="UP000052015"/>
    </source>
</evidence>
<gene>
    <name evidence="1" type="ORF">ABG79_00438</name>
</gene>
<proteinExistence type="predicted"/>
<dbReference type="EMBL" id="LKHP01000002">
    <property type="protein sequence ID" value="KRQ87637.1"/>
    <property type="molecule type" value="Genomic_DNA"/>
</dbReference>
<reference evidence="1 2" key="1">
    <citation type="submission" date="2015-09" db="EMBL/GenBank/DDBJ databases">
        <title>Draft genome sequence of a Caloramator mitchellensis, a moderate thermophile from the Great Artesian Basin of Australia.</title>
        <authorList>
            <person name="Patel B.K."/>
        </authorList>
    </citation>
    <scope>NUCLEOTIDE SEQUENCE [LARGE SCALE GENOMIC DNA]</scope>
    <source>
        <strain evidence="1 2">VF08</strain>
    </source>
</reference>
<evidence type="ECO:0008006" key="3">
    <source>
        <dbReference type="Google" id="ProtNLM"/>
    </source>
</evidence>
<name>A0A0R3K3K9_CALMK</name>
<dbReference type="InterPro" id="IPR024523">
    <property type="entry name" value="DUF3793"/>
</dbReference>